<proteinExistence type="predicted"/>
<comment type="caution">
    <text evidence="2">The sequence shown here is derived from an EMBL/GenBank/DDBJ whole genome shotgun (WGS) entry which is preliminary data.</text>
</comment>
<accession>A0A7Y4HB37</accession>
<dbReference type="Proteomes" id="UP000528734">
    <property type="component" value="Unassembled WGS sequence"/>
</dbReference>
<sequence length="49" mass="5021">MAKLLSSIPGVGPIRDSSGPTMFLSGREFAAWLGLTPKKNSTGRTGSAA</sequence>
<reference evidence="2 3" key="1">
    <citation type="submission" date="2020-03" db="EMBL/GenBank/DDBJ databases">
        <title>Bradyrhizobium diversity isolated from nodules of Muelleranthus trifoliolatus.</title>
        <authorList>
            <person name="Klepa M."/>
            <person name="Helene L."/>
            <person name="Hungria M."/>
        </authorList>
    </citation>
    <scope>NUCLEOTIDE SEQUENCE [LARGE SCALE GENOMIC DNA]</scope>
    <source>
        <strain evidence="2 3">WSM 1744</strain>
    </source>
</reference>
<dbReference type="RefSeq" id="WP_171714009.1">
    <property type="nucleotide sequence ID" value="NZ_JAAVLW010000027.1"/>
</dbReference>
<gene>
    <name evidence="2" type="ORF">HCN50_33060</name>
</gene>
<dbReference type="AlphaFoldDB" id="A0A7Y4HB37"/>
<feature type="domain" description="Transposase IS116/IS110/IS902 C-terminal" evidence="1">
    <location>
        <begin position="2"/>
        <end position="45"/>
    </location>
</feature>
<dbReference type="InterPro" id="IPR003346">
    <property type="entry name" value="Transposase_20"/>
</dbReference>
<evidence type="ECO:0000313" key="2">
    <source>
        <dbReference type="EMBL" id="NOJ50965.1"/>
    </source>
</evidence>
<name>A0A7Y4HB37_9BRAD</name>
<dbReference type="GO" id="GO:0004803">
    <property type="term" value="F:transposase activity"/>
    <property type="evidence" value="ECO:0007669"/>
    <property type="project" value="InterPro"/>
</dbReference>
<organism evidence="2 3">
    <name type="scientific">Bradyrhizobium archetypum</name>
    <dbReference type="NCBI Taxonomy" id="2721160"/>
    <lineage>
        <taxon>Bacteria</taxon>
        <taxon>Pseudomonadati</taxon>
        <taxon>Pseudomonadota</taxon>
        <taxon>Alphaproteobacteria</taxon>
        <taxon>Hyphomicrobiales</taxon>
        <taxon>Nitrobacteraceae</taxon>
        <taxon>Bradyrhizobium</taxon>
    </lineage>
</organism>
<dbReference type="GO" id="GO:0003677">
    <property type="term" value="F:DNA binding"/>
    <property type="evidence" value="ECO:0007669"/>
    <property type="project" value="InterPro"/>
</dbReference>
<dbReference type="GO" id="GO:0006313">
    <property type="term" value="P:DNA transposition"/>
    <property type="evidence" value="ECO:0007669"/>
    <property type="project" value="InterPro"/>
</dbReference>
<evidence type="ECO:0000313" key="3">
    <source>
        <dbReference type="Proteomes" id="UP000528734"/>
    </source>
</evidence>
<dbReference type="Pfam" id="PF02371">
    <property type="entry name" value="Transposase_20"/>
    <property type="match status" value="1"/>
</dbReference>
<evidence type="ECO:0000259" key="1">
    <source>
        <dbReference type="Pfam" id="PF02371"/>
    </source>
</evidence>
<dbReference type="EMBL" id="JAAVLW010000027">
    <property type="protein sequence ID" value="NOJ50965.1"/>
    <property type="molecule type" value="Genomic_DNA"/>
</dbReference>
<protein>
    <submittedName>
        <fullName evidence="2">IS110 family transposase</fullName>
    </submittedName>
</protein>
<keyword evidence="3" id="KW-1185">Reference proteome</keyword>